<protein>
    <submittedName>
        <fullName evidence="1">Uncharacterized protein</fullName>
    </submittedName>
</protein>
<dbReference type="AlphaFoldDB" id="A0A0L8VC15"/>
<reference evidence="2" key="1">
    <citation type="submission" date="2015-07" db="EMBL/GenBank/DDBJ databases">
        <title>Genome sequencing of Sunxiuqinia dokdonensis strain SK.</title>
        <authorList>
            <person name="Ahn S."/>
            <person name="Kim B.-C."/>
        </authorList>
    </citation>
    <scope>NUCLEOTIDE SEQUENCE [LARGE SCALE GENOMIC DNA]</scope>
    <source>
        <strain evidence="2">SK</strain>
    </source>
</reference>
<evidence type="ECO:0000313" key="2">
    <source>
        <dbReference type="Proteomes" id="UP000036958"/>
    </source>
</evidence>
<evidence type="ECO:0000313" key="1">
    <source>
        <dbReference type="EMBL" id="KOH46001.1"/>
    </source>
</evidence>
<dbReference type="EMBL" id="LGIA01000052">
    <property type="protein sequence ID" value="KOH46001.1"/>
    <property type="molecule type" value="Genomic_DNA"/>
</dbReference>
<organism evidence="1 2">
    <name type="scientific">Sunxiuqinia dokdonensis</name>
    <dbReference type="NCBI Taxonomy" id="1409788"/>
    <lineage>
        <taxon>Bacteria</taxon>
        <taxon>Pseudomonadati</taxon>
        <taxon>Bacteroidota</taxon>
        <taxon>Bacteroidia</taxon>
        <taxon>Marinilabiliales</taxon>
        <taxon>Prolixibacteraceae</taxon>
        <taxon>Sunxiuqinia</taxon>
    </lineage>
</organism>
<comment type="caution">
    <text evidence="1">The sequence shown here is derived from an EMBL/GenBank/DDBJ whole genome shotgun (WGS) entry which is preliminary data.</text>
</comment>
<dbReference type="Proteomes" id="UP000036958">
    <property type="component" value="Unassembled WGS sequence"/>
</dbReference>
<name>A0A0L8VC15_9BACT</name>
<proteinExistence type="predicted"/>
<gene>
    <name evidence="1" type="ORF">NC99_11740</name>
</gene>
<sequence length="39" mass="4552">MNRSRCKIKTDKNTKQLANVPTTFQSNNTTPLEWLEKQS</sequence>
<keyword evidence="2" id="KW-1185">Reference proteome</keyword>
<accession>A0A0L8VC15</accession>
<dbReference type="STRING" id="1409788.NC99_11740"/>